<evidence type="ECO:0000313" key="6">
    <source>
        <dbReference type="EMBL" id="BDV43953.1"/>
    </source>
</evidence>
<sequence>MSRKDEVKFLSDLWHGFWASRVLLTANNLEIFGQLGTPVPAAEVAVTLGTDPRATELLLNALAGLGLVTKKGNRYANAPLARRLLVPGSPSYMGDILRHADTLWQNWSGLDEVVRSGRPNRVGRNHGSFIRGMHNIASQKADSLLRAIGLAGVKSALDLGGGPATYTMAMARHGVRATLFDLPDTIKVAREVVRETAGPEILFREGDMLTDEFGEGYDLILISQVFHSFGPDQCLAVLQKCRAALNPGGRVVIQEFRIDKSLAAPAPGTLFAVNMLVNTERGRCYSPDEMGEWLKKSSFGAIKVQSLDETVLVSGVAGARSRQRR</sequence>
<dbReference type="RefSeq" id="WP_282000067.1">
    <property type="nucleotide sequence ID" value="NZ_AP027151.1"/>
</dbReference>
<keyword evidence="3" id="KW-0949">S-adenosyl-L-methionine</keyword>
<dbReference type="Pfam" id="PF08100">
    <property type="entry name" value="Dimerisation"/>
    <property type="match status" value="1"/>
</dbReference>
<evidence type="ECO:0000313" key="7">
    <source>
        <dbReference type="Proteomes" id="UP001317705"/>
    </source>
</evidence>
<dbReference type="Gene3D" id="1.10.10.10">
    <property type="entry name" value="Winged helix-like DNA-binding domain superfamily/Winged helix DNA-binding domain"/>
    <property type="match status" value="1"/>
</dbReference>
<dbReference type="PANTHER" id="PTHR43712:SF2">
    <property type="entry name" value="O-METHYLTRANSFERASE CICE"/>
    <property type="match status" value="1"/>
</dbReference>
<dbReference type="InterPro" id="IPR036388">
    <property type="entry name" value="WH-like_DNA-bd_sf"/>
</dbReference>
<dbReference type="InterPro" id="IPR016461">
    <property type="entry name" value="COMT-like"/>
</dbReference>
<gene>
    <name evidence="6" type="ORF">GURASL_28760</name>
</gene>
<feature type="domain" description="O-methyltransferase dimerisation" evidence="5">
    <location>
        <begin position="12"/>
        <end position="86"/>
    </location>
</feature>
<dbReference type="CDD" id="cd02440">
    <property type="entry name" value="AdoMet_MTases"/>
    <property type="match status" value="1"/>
</dbReference>
<proteinExistence type="predicted"/>
<dbReference type="InterPro" id="IPR036390">
    <property type="entry name" value="WH_DNA-bd_sf"/>
</dbReference>
<dbReference type="GO" id="GO:0008168">
    <property type="term" value="F:methyltransferase activity"/>
    <property type="evidence" value="ECO:0007669"/>
    <property type="project" value="UniProtKB-KW"/>
</dbReference>
<dbReference type="InterPro" id="IPR012967">
    <property type="entry name" value="COMT_dimerisation"/>
</dbReference>
<name>A0ABM8EPH6_9BACT</name>
<evidence type="ECO:0000259" key="4">
    <source>
        <dbReference type="Pfam" id="PF00891"/>
    </source>
</evidence>
<evidence type="ECO:0000256" key="3">
    <source>
        <dbReference type="ARBA" id="ARBA00022691"/>
    </source>
</evidence>
<protein>
    <submittedName>
        <fullName evidence="6">SAM-dependent methyltransferase</fullName>
    </submittedName>
</protein>
<dbReference type="Pfam" id="PF00891">
    <property type="entry name" value="Methyltransf_2"/>
    <property type="match status" value="1"/>
</dbReference>
<evidence type="ECO:0000256" key="1">
    <source>
        <dbReference type="ARBA" id="ARBA00022603"/>
    </source>
</evidence>
<feature type="domain" description="O-methyltransferase C-terminal" evidence="4">
    <location>
        <begin position="126"/>
        <end position="299"/>
    </location>
</feature>
<dbReference type="GO" id="GO:0032259">
    <property type="term" value="P:methylation"/>
    <property type="evidence" value="ECO:0007669"/>
    <property type="project" value="UniProtKB-KW"/>
</dbReference>
<dbReference type="Proteomes" id="UP001317705">
    <property type="component" value="Chromosome"/>
</dbReference>
<dbReference type="PROSITE" id="PS51683">
    <property type="entry name" value="SAM_OMT_II"/>
    <property type="match status" value="1"/>
</dbReference>
<evidence type="ECO:0000256" key="2">
    <source>
        <dbReference type="ARBA" id="ARBA00022679"/>
    </source>
</evidence>
<keyword evidence="7" id="KW-1185">Reference proteome</keyword>
<dbReference type="SUPFAM" id="SSF53335">
    <property type="entry name" value="S-adenosyl-L-methionine-dependent methyltransferases"/>
    <property type="match status" value="1"/>
</dbReference>
<dbReference type="InterPro" id="IPR029063">
    <property type="entry name" value="SAM-dependent_MTases_sf"/>
</dbReference>
<dbReference type="PANTHER" id="PTHR43712">
    <property type="entry name" value="PUTATIVE (AFU_ORTHOLOGUE AFUA_4G14580)-RELATED"/>
    <property type="match status" value="1"/>
</dbReference>
<organism evidence="6 7">
    <name type="scientific">Geotalea uraniireducens</name>
    <dbReference type="NCBI Taxonomy" id="351604"/>
    <lineage>
        <taxon>Bacteria</taxon>
        <taxon>Pseudomonadati</taxon>
        <taxon>Thermodesulfobacteriota</taxon>
        <taxon>Desulfuromonadia</taxon>
        <taxon>Geobacterales</taxon>
        <taxon>Geobacteraceae</taxon>
        <taxon>Geotalea</taxon>
    </lineage>
</organism>
<keyword evidence="1 6" id="KW-0489">Methyltransferase</keyword>
<accession>A0ABM8EPH6</accession>
<dbReference type="Gene3D" id="3.40.50.150">
    <property type="entry name" value="Vaccinia Virus protein VP39"/>
    <property type="match status" value="1"/>
</dbReference>
<dbReference type="EMBL" id="AP027151">
    <property type="protein sequence ID" value="BDV43953.1"/>
    <property type="molecule type" value="Genomic_DNA"/>
</dbReference>
<keyword evidence="2" id="KW-0808">Transferase</keyword>
<evidence type="ECO:0000259" key="5">
    <source>
        <dbReference type="Pfam" id="PF08100"/>
    </source>
</evidence>
<reference evidence="6 7" key="1">
    <citation type="submission" date="2022-12" db="EMBL/GenBank/DDBJ databases">
        <title>Polyphasic characterization of Geotalea uranireducens NIT-SL11 newly isolated from a complex of sewage sludge and microbially reduced graphene oxide.</title>
        <authorList>
            <person name="Xie L."/>
            <person name="Yoshida N."/>
            <person name="Meng L."/>
        </authorList>
    </citation>
    <scope>NUCLEOTIDE SEQUENCE [LARGE SCALE GENOMIC DNA]</scope>
    <source>
        <strain evidence="6 7">NIT-SL11</strain>
    </source>
</reference>
<dbReference type="InterPro" id="IPR001077">
    <property type="entry name" value="COMT_C"/>
</dbReference>
<dbReference type="SUPFAM" id="SSF46785">
    <property type="entry name" value="Winged helix' DNA-binding domain"/>
    <property type="match status" value="1"/>
</dbReference>